<evidence type="ECO:0000313" key="2">
    <source>
        <dbReference type="Proteomes" id="UP001183643"/>
    </source>
</evidence>
<reference evidence="1" key="1">
    <citation type="submission" date="2023-07" db="EMBL/GenBank/DDBJ databases">
        <title>Sequencing the genomes of 1000 actinobacteria strains.</title>
        <authorList>
            <person name="Klenk H.-P."/>
        </authorList>
    </citation>
    <scope>NUCLEOTIDE SEQUENCE</scope>
    <source>
        <strain evidence="1">DSM 44707</strain>
    </source>
</reference>
<dbReference type="EMBL" id="JAVDYB010000001">
    <property type="protein sequence ID" value="MDR7276829.1"/>
    <property type="molecule type" value="Genomic_DNA"/>
</dbReference>
<evidence type="ECO:0000313" key="1">
    <source>
        <dbReference type="EMBL" id="MDR7276829.1"/>
    </source>
</evidence>
<organism evidence="1 2">
    <name type="scientific">Catenuloplanes atrovinosus</name>
    <dbReference type="NCBI Taxonomy" id="137266"/>
    <lineage>
        <taxon>Bacteria</taxon>
        <taxon>Bacillati</taxon>
        <taxon>Actinomycetota</taxon>
        <taxon>Actinomycetes</taxon>
        <taxon>Micromonosporales</taxon>
        <taxon>Micromonosporaceae</taxon>
        <taxon>Catenuloplanes</taxon>
    </lineage>
</organism>
<gene>
    <name evidence="1" type="ORF">J2S41_003607</name>
</gene>
<accession>A0AAE3YN38</accession>
<name>A0AAE3YN38_9ACTN</name>
<protein>
    <submittedName>
        <fullName evidence="1">Uncharacterized protein</fullName>
    </submittedName>
</protein>
<dbReference type="Proteomes" id="UP001183643">
    <property type="component" value="Unassembled WGS sequence"/>
</dbReference>
<proteinExistence type="predicted"/>
<sequence length="60" mass="6148">MPDRVSTAMLGRTAVIGLYLIALLVAPGPAAAAPAALLGMVWVAGYARELTRRTGAPDGR</sequence>
<keyword evidence="2" id="KW-1185">Reference proteome</keyword>
<dbReference type="AlphaFoldDB" id="A0AAE3YN38"/>
<comment type="caution">
    <text evidence="1">The sequence shown here is derived from an EMBL/GenBank/DDBJ whole genome shotgun (WGS) entry which is preliminary data.</text>
</comment>
<dbReference type="RefSeq" id="WP_310369043.1">
    <property type="nucleotide sequence ID" value="NZ_JAVDYB010000001.1"/>
</dbReference>